<name>A0ABM6V1U4_9ACTN</name>
<evidence type="ECO:0000313" key="3">
    <source>
        <dbReference type="EMBL" id="AWK07917.1"/>
    </source>
</evidence>
<proteinExistence type="predicted"/>
<reference evidence="3 4" key="1">
    <citation type="submission" date="2018-05" db="EMBL/GenBank/DDBJ databases">
        <title>Complete genome sequence of the Type Strain of Streptomyces spongiicola HNM0071, the producer of staurosporine.</title>
        <authorList>
            <person name="Zhou S."/>
            <person name="Huang X."/>
        </authorList>
    </citation>
    <scope>NUCLEOTIDE SEQUENCE [LARGE SCALE GENOMIC DNA]</scope>
    <source>
        <strain evidence="3 4">HNM0071</strain>
    </source>
</reference>
<evidence type="ECO:0000259" key="2">
    <source>
        <dbReference type="Pfam" id="PF01890"/>
    </source>
</evidence>
<feature type="compositionally biased region" description="Low complexity" evidence="1">
    <location>
        <begin position="179"/>
        <end position="204"/>
    </location>
</feature>
<dbReference type="EMBL" id="CP029254">
    <property type="protein sequence ID" value="AWK07917.1"/>
    <property type="molecule type" value="Genomic_DNA"/>
</dbReference>
<feature type="region of interest" description="Disordered" evidence="1">
    <location>
        <begin position="158"/>
        <end position="290"/>
    </location>
</feature>
<dbReference type="SUPFAM" id="SSF159664">
    <property type="entry name" value="CobE/GbiG C-terminal domain-like"/>
    <property type="match status" value="1"/>
</dbReference>
<dbReference type="InterPro" id="IPR052553">
    <property type="entry name" value="CbiG_hydrolase"/>
</dbReference>
<dbReference type="Pfam" id="PF01890">
    <property type="entry name" value="CbiG_C"/>
    <property type="match status" value="1"/>
</dbReference>
<accession>A0ABM6V1U4</accession>
<dbReference type="Gene3D" id="3.30.420.180">
    <property type="entry name" value="CobE/GbiG C-terminal domain"/>
    <property type="match status" value="1"/>
</dbReference>
<organism evidence="3 4">
    <name type="scientific">Streptomyces spongiicola</name>
    <dbReference type="NCBI Taxonomy" id="1690221"/>
    <lineage>
        <taxon>Bacteria</taxon>
        <taxon>Bacillati</taxon>
        <taxon>Actinomycetota</taxon>
        <taxon>Actinomycetes</taxon>
        <taxon>Kitasatosporales</taxon>
        <taxon>Streptomycetaceae</taxon>
        <taxon>Streptomyces</taxon>
    </lineage>
</organism>
<evidence type="ECO:0000313" key="4">
    <source>
        <dbReference type="Proteomes" id="UP000245051"/>
    </source>
</evidence>
<feature type="domain" description="CobE/GbiG C-terminal" evidence="2">
    <location>
        <begin position="34"/>
        <end position="152"/>
    </location>
</feature>
<dbReference type="PANTHER" id="PTHR37477">
    <property type="entry name" value="COBALT-PRECORRIN-5A HYDROLASE"/>
    <property type="match status" value="1"/>
</dbReference>
<evidence type="ECO:0000256" key="1">
    <source>
        <dbReference type="SAM" id="MobiDB-lite"/>
    </source>
</evidence>
<feature type="compositionally biased region" description="Basic and acidic residues" evidence="1">
    <location>
        <begin position="267"/>
        <end position="276"/>
    </location>
</feature>
<dbReference type="InterPro" id="IPR036518">
    <property type="entry name" value="CobE/GbiG_C_sf"/>
</dbReference>
<dbReference type="Proteomes" id="UP000245051">
    <property type="component" value="Chromosome"/>
</dbReference>
<keyword evidence="4" id="KW-1185">Reference proteome</keyword>
<gene>
    <name evidence="3" type="ORF">DDQ41_02110</name>
</gene>
<sequence>MRGVGRAGIAAGGPGASLGRAVASRSTGLSGRFVVGVGARRGAPVEEVLALVRDALREAGAAASSVVALATVAAKAREPGVAAAAAALGVPVRSYPAAELARVPVPNPSAAAAAVGTGSVAEAAALAEGGELVVGKRKSGGQGRPGAVTCAIVRIADPSAPEPIPPRVEPVAPDDPDSVPDIVPEVVPDGEGGADSADGEVSGDSAGGADGAALPDSAERLGSRRLPHVLFGGVPAERAGTQHEGRAAAHPGSSVRRADVTGAADEPSDRVVDRYRQAAASPVRARAGRP</sequence>
<dbReference type="InterPro" id="IPR002750">
    <property type="entry name" value="CobE/GbiG_C"/>
</dbReference>
<protein>
    <recommendedName>
        <fullName evidence="2">CobE/GbiG C-terminal domain-containing protein</fullName>
    </recommendedName>
</protein>
<dbReference type="PANTHER" id="PTHR37477:SF1">
    <property type="entry name" value="COBALT-PRECORRIN-5A HYDROLASE"/>
    <property type="match status" value="1"/>
</dbReference>